<reference evidence="2 3" key="1">
    <citation type="submission" date="2019-10" db="EMBL/GenBank/DDBJ databases">
        <title>Sequencing and Assembly of Multiple Reported Metal-Biooxidizing Members of the Extremely Thermoacidophilic Archaeal Family Sulfolobaceae.</title>
        <authorList>
            <person name="Counts J.A."/>
            <person name="Kelly R.M."/>
        </authorList>
    </citation>
    <scope>NUCLEOTIDE SEQUENCE [LARGE SCALE GENOMIC DNA]</scope>
    <source>
        <strain evidence="2 3">DSM 6482</strain>
    </source>
</reference>
<dbReference type="NCBIfam" id="NF041797">
    <property type="entry name" value="Ced_CedA1"/>
    <property type="match status" value="1"/>
</dbReference>
<dbReference type="Proteomes" id="UP000470772">
    <property type="component" value="Unassembled WGS sequence"/>
</dbReference>
<keyword evidence="1" id="KW-1133">Transmembrane helix</keyword>
<keyword evidence="1" id="KW-0812">Transmembrane</keyword>
<dbReference type="AlphaFoldDB" id="A0A6A9QTR5"/>
<dbReference type="RefSeq" id="WP_054838622.1">
    <property type="nucleotide sequence ID" value="NZ_BBBY01000014.1"/>
</dbReference>
<feature type="transmembrane region" description="Helical" evidence="1">
    <location>
        <begin position="56"/>
        <end position="77"/>
    </location>
</feature>
<comment type="caution">
    <text evidence="2">The sequence shown here is derived from an EMBL/GenBank/DDBJ whole genome shotgun (WGS) entry which is preliminary data.</text>
</comment>
<dbReference type="InterPro" id="IPR049689">
    <property type="entry name" value="CedA1_arc"/>
</dbReference>
<protein>
    <submittedName>
        <fullName evidence="2">Uncharacterized protein</fullName>
    </submittedName>
</protein>
<proteinExistence type="predicted"/>
<sequence length="80" mass="8435">MGGAGIVSLINTVTGDVTTAAWALFILAWASGWAIRGSPIPIFKVKRTGQDFIEDAVLAAFWIAIGSTVFSFISYIAGQV</sequence>
<evidence type="ECO:0000313" key="3">
    <source>
        <dbReference type="Proteomes" id="UP000470772"/>
    </source>
</evidence>
<keyword evidence="3" id="KW-1185">Reference proteome</keyword>
<feature type="transmembrane region" description="Helical" evidence="1">
    <location>
        <begin position="17"/>
        <end position="35"/>
    </location>
</feature>
<keyword evidence="1" id="KW-0472">Membrane</keyword>
<name>A0A6A9QTR5_SULME</name>
<evidence type="ECO:0000313" key="2">
    <source>
        <dbReference type="EMBL" id="MUN28532.1"/>
    </source>
</evidence>
<accession>A0A6A9QTR5</accession>
<gene>
    <name evidence="2" type="ORF">GC250_03505</name>
</gene>
<organism evidence="2 3">
    <name type="scientific">Sulfuracidifex metallicus DSM 6482 = JCM 9184</name>
    <dbReference type="NCBI Taxonomy" id="523847"/>
    <lineage>
        <taxon>Archaea</taxon>
        <taxon>Thermoproteota</taxon>
        <taxon>Thermoprotei</taxon>
        <taxon>Sulfolobales</taxon>
        <taxon>Sulfolobaceae</taxon>
        <taxon>Sulfuracidifex</taxon>
    </lineage>
</organism>
<evidence type="ECO:0000256" key="1">
    <source>
        <dbReference type="SAM" id="Phobius"/>
    </source>
</evidence>
<dbReference type="EMBL" id="WGGD01000005">
    <property type="protein sequence ID" value="MUN28532.1"/>
    <property type="molecule type" value="Genomic_DNA"/>
</dbReference>